<keyword evidence="3" id="KW-1185">Reference proteome</keyword>
<feature type="compositionally biased region" description="Basic and acidic residues" evidence="1">
    <location>
        <begin position="177"/>
        <end position="193"/>
    </location>
</feature>
<protein>
    <submittedName>
        <fullName evidence="2">Uncharacterized protein</fullName>
    </submittedName>
</protein>
<name>A0ABD0YU38_9HEMI</name>
<dbReference type="EMBL" id="JBFDAA010000013">
    <property type="protein sequence ID" value="KAL1122714.1"/>
    <property type="molecule type" value="Genomic_DNA"/>
</dbReference>
<evidence type="ECO:0000256" key="1">
    <source>
        <dbReference type="SAM" id="MobiDB-lite"/>
    </source>
</evidence>
<accession>A0ABD0YU38</accession>
<dbReference type="AlphaFoldDB" id="A0ABD0YU38"/>
<evidence type="ECO:0000313" key="3">
    <source>
        <dbReference type="Proteomes" id="UP001558652"/>
    </source>
</evidence>
<dbReference type="Proteomes" id="UP001558652">
    <property type="component" value="Unassembled WGS sequence"/>
</dbReference>
<feature type="region of interest" description="Disordered" evidence="1">
    <location>
        <begin position="105"/>
        <end position="154"/>
    </location>
</feature>
<feature type="compositionally biased region" description="Basic and acidic residues" evidence="1">
    <location>
        <begin position="119"/>
        <end position="136"/>
    </location>
</feature>
<gene>
    <name evidence="2" type="ORF">AAG570_003041</name>
</gene>
<proteinExistence type="predicted"/>
<feature type="region of interest" description="Disordered" evidence="1">
    <location>
        <begin position="177"/>
        <end position="202"/>
    </location>
</feature>
<reference evidence="2 3" key="1">
    <citation type="submission" date="2024-07" db="EMBL/GenBank/DDBJ databases">
        <title>Chromosome-level genome assembly of the water stick insect Ranatra chinensis (Heteroptera: Nepidae).</title>
        <authorList>
            <person name="Liu X."/>
        </authorList>
    </citation>
    <scope>NUCLEOTIDE SEQUENCE [LARGE SCALE GENOMIC DNA]</scope>
    <source>
        <strain evidence="2">Cailab_2021Rc</strain>
        <tissue evidence="2">Muscle</tissue>
    </source>
</reference>
<organism evidence="2 3">
    <name type="scientific">Ranatra chinensis</name>
    <dbReference type="NCBI Taxonomy" id="642074"/>
    <lineage>
        <taxon>Eukaryota</taxon>
        <taxon>Metazoa</taxon>
        <taxon>Ecdysozoa</taxon>
        <taxon>Arthropoda</taxon>
        <taxon>Hexapoda</taxon>
        <taxon>Insecta</taxon>
        <taxon>Pterygota</taxon>
        <taxon>Neoptera</taxon>
        <taxon>Paraneoptera</taxon>
        <taxon>Hemiptera</taxon>
        <taxon>Heteroptera</taxon>
        <taxon>Panheteroptera</taxon>
        <taxon>Nepomorpha</taxon>
        <taxon>Nepidae</taxon>
        <taxon>Ranatrinae</taxon>
        <taxon>Ranatra</taxon>
    </lineage>
</organism>
<evidence type="ECO:0000313" key="2">
    <source>
        <dbReference type="EMBL" id="KAL1122714.1"/>
    </source>
</evidence>
<sequence>MIPPICKLGNEGLGTRGEMIFGCPPIFPVKRKCGRSKCRLSSWWNRREIEGFARTQDTRLLKQHFQSLLDTPCSSLVDVQRPSRMRAGFRRCGCYERGAEKPRHLHEGGRRCRSRHHREVMDHRDPSGKSEGWTKDRRGRSGAKDVGTGRSPRDLGNLAFRLAEMIVEYCDERMRLSSRDQGSDPDRRPHFWKSEFANLQEK</sequence>
<comment type="caution">
    <text evidence="2">The sequence shown here is derived from an EMBL/GenBank/DDBJ whole genome shotgun (WGS) entry which is preliminary data.</text>
</comment>